<name>A0A0D8Y7B1_DICVI</name>
<proteinExistence type="predicted"/>
<reference evidence="1 2" key="1">
    <citation type="submission" date="2013-11" db="EMBL/GenBank/DDBJ databases">
        <title>Draft genome of the bovine lungworm Dictyocaulus viviparus.</title>
        <authorList>
            <person name="Mitreva M."/>
        </authorList>
    </citation>
    <scope>NUCLEOTIDE SEQUENCE [LARGE SCALE GENOMIC DNA]</scope>
    <source>
        <strain evidence="1 2">HannoverDv2000</strain>
    </source>
</reference>
<gene>
    <name evidence="1" type="ORF">DICVIV_03331</name>
</gene>
<keyword evidence="2" id="KW-1185">Reference proteome</keyword>
<accession>A0A0D8Y7B1</accession>
<protein>
    <submittedName>
        <fullName evidence="1">Uncharacterized protein</fullName>
    </submittedName>
</protein>
<evidence type="ECO:0000313" key="2">
    <source>
        <dbReference type="Proteomes" id="UP000053766"/>
    </source>
</evidence>
<organism evidence="1 2">
    <name type="scientific">Dictyocaulus viviparus</name>
    <name type="common">Bovine lungworm</name>
    <dbReference type="NCBI Taxonomy" id="29172"/>
    <lineage>
        <taxon>Eukaryota</taxon>
        <taxon>Metazoa</taxon>
        <taxon>Ecdysozoa</taxon>
        <taxon>Nematoda</taxon>
        <taxon>Chromadorea</taxon>
        <taxon>Rhabditida</taxon>
        <taxon>Rhabditina</taxon>
        <taxon>Rhabditomorpha</taxon>
        <taxon>Strongyloidea</taxon>
        <taxon>Metastrongylidae</taxon>
        <taxon>Dictyocaulus</taxon>
    </lineage>
</organism>
<dbReference type="EMBL" id="KN716204">
    <property type="protein sequence ID" value="KJH50481.1"/>
    <property type="molecule type" value="Genomic_DNA"/>
</dbReference>
<evidence type="ECO:0000313" key="1">
    <source>
        <dbReference type="EMBL" id="KJH50481.1"/>
    </source>
</evidence>
<dbReference type="AlphaFoldDB" id="A0A0D8Y7B1"/>
<reference evidence="2" key="2">
    <citation type="journal article" date="2016" name="Sci. Rep.">
        <title>Dictyocaulus viviparus genome, variome and transcriptome elucidate lungworm biology and support future intervention.</title>
        <authorList>
            <person name="McNulty S.N."/>
            <person name="Strube C."/>
            <person name="Rosa B.A."/>
            <person name="Martin J.C."/>
            <person name="Tyagi R."/>
            <person name="Choi Y.J."/>
            <person name="Wang Q."/>
            <person name="Hallsworth Pepin K."/>
            <person name="Zhang X."/>
            <person name="Ozersky P."/>
            <person name="Wilson R.K."/>
            <person name="Sternberg P.W."/>
            <person name="Gasser R.B."/>
            <person name="Mitreva M."/>
        </authorList>
    </citation>
    <scope>NUCLEOTIDE SEQUENCE [LARGE SCALE GENOMIC DNA]</scope>
    <source>
        <strain evidence="2">HannoverDv2000</strain>
    </source>
</reference>
<dbReference type="Proteomes" id="UP000053766">
    <property type="component" value="Unassembled WGS sequence"/>
</dbReference>
<sequence length="49" mass="5414">MDSESVGWRNWQLSASMSLTEECEETEVVSSTVSSPELPVELKSVVKVI</sequence>